<evidence type="ECO:0000313" key="4">
    <source>
        <dbReference type="Proteomes" id="UP000660611"/>
    </source>
</evidence>
<dbReference type="Pfam" id="PF12079">
    <property type="entry name" value="DUF3558"/>
    <property type="match status" value="1"/>
</dbReference>
<organism evidence="3 4">
    <name type="scientific">Dactylosporangium siamense</name>
    <dbReference type="NCBI Taxonomy" id="685454"/>
    <lineage>
        <taxon>Bacteria</taxon>
        <taxon>Bacillati</taxon>
        <taxon>Actinomycetota</taxon>
        <taxon>Actinomycetes</taxon>
        <taxon>Micromonosporales</taxon>
        <taxon>Micromonosporaceae</taxon>
        <taxon>Dactylosporangium</taxon>
    </lineage>
</organism>
<evidence type="ECO:0000313" key="3">
    <source>
        <dbReference type="EMBL" id="GIG44099.1"/>
    </source>
</evidence>
<name>A0A919PHM0_9ACTN</name>
<evidence type="ECO:0008006" key="5">
    <source>
        <dbReference type="Google" id="ProtNLM"/>
    </source>
</evidence>
<proteinExistence type="predicted"/>
<dbReference type="EMBL" id="BONQ01000031">
    <property type="protein sequence ID" value="GIG44099.1"/>
    <property type="molecule type" value="Genomic_DNA"/>
</dbReference>
<keyword evidence="4" id="KW-1185">Reference proteome</keyword>
<accession>A0A919PHM0</accession>
<feature type="region of interest" description="Disordered" evidence="1">
    <location>
        <begin position="31"/>
        <end position="60"/>
    </location>
</feature>
<comment type="caution">
    <text evidence="3">The sequence shown here is derived from an EMBL/GenBank/DDBJ whole genome shotgun (WGS) entry which is preliminary data.</text>
</comment>
<reference evidence="3" key="1">
    <citation type="submission" date="2021-01" db="EMBL/GenBank/DDBJ databases">
        <title>Whole genome shotgun sequence of Dactylosporangium siamense NBRC 106093.</title>
        <authorList>
            <person name="Komaki H."/>
            <person name="Tamura T."/>
        </authorList>
    </citation>
    <scope>NUCLEOTIDE SEQUENCE</scope>
    <source>
        <strain evidence="3">NBRC 106093</strain>
    </source>
</reference>
<dbReference type="InterPro" id="IPR024520">
    <property type="entry name" value="DUF3558"/>
</dbReference>
<feature type="signal peptide" evidence="2">
    <location>
        <begin position="1"/>
        <end position="20"/>
    </location>
</feature>
<dbReference type="PROSITE" id="PS51257">
    <property type="entry name" value="PROKAR_LIPOPROTEIN"/>
    <property type="match status" value="1"/>
</dbReference>
<keyword evidence="2" id="KW-0732">Signal</keyword>
<dbReference type="Proteomes" id="UP000660611">
    <property type="component" value="Unassembled WGS sequence"/>
</dbReference>
<feature type="chain" id="PRO_5039424468" description="DUF3558 domain-containing protein" evidence="2">
    <location>
        <begin position="21"/>
        <end position="184"/>
    </location>
</feature>
<evidence type="ECO:0000256" key="2">
    <source>
        <dbReference type="SAM" id="SignalP"/>
    </source>
</evidence>
<dbReference type="AlphaFoldDB" id="A0A919PHM0"/>
<evidence type="ECO:0000256" key="1">
    <source>
        <dbReference type="SAM" id="MobiDB-lite"/>
    </source>
</evidence>
<sequence length="184" mass="18665">MPRRPVLAVTALLTGALSLAGCGVLKGADDTPTPGAAATTGGAASAPAATKSAPAATKSARPAGLPDICTLLTKAEVKTLTGKTVTLMSNEGGNSSGARYCQWQLSAGQLDVTVNIETRDQFDVQNKDADQVDGIGESAYSLAGHLYVYAAGKVVDVYATSASTDAGNLKVERATAEKVLPKLQ</sequence>
<gene>
    <name evidence="3" type="ORF">Dsi01nite_021400</name>
</gene>
<protein>
    <recommendedName>
        <fullName evidence="5">DUF3558 domain-containing protein</fullName>
    </recommendedName>
</protein>
<dbReference type="RefSeq" id="WP_203845950.1">
    <property type="nucleotide sequence ID" value="NZ_BAAAVW010000006.1"/>
</dbReference>